<keyword evidence="2" id="KW-0732">Signal</keyword>
<dbReference type="PROSITE" id="PS50041">
    <property type="entry name" value="C_TYPE_LECTIN_2"/>
    <property type="match status" value="1"/>
</dbReference>
<dbReference type="Gene3D" id="3.10.100.10">
    <property type="entry name" value="Mannose-Binding Protein A, subunit A"/>
    <property type="match status" value="1"/>
</dbReference>
<dbReference type="InterPro" id="IPR050111">
    <property type="entry name" value="C-type_lectin/snaclec_domain"/>
</dbReference>
<organism evidence="4">
    <name type="scientific">Lucilia sericata</name>
    <name type="common">Green bottle fly</name>
    <name type="synonym">Phaenicia sericata</name>
    <dbReference type="NCBI Taxonomy" id="13632"/>
    <lineage>
        <taxon>Eukaryota</taxon>
        <taxon>Metazoa</taxon>
        <taxon>Ecdysozoa</taxon>
        <taxon>Arthropoda</taxon>
        <taxon>Hexapoda</taxon>
        <taxon>Insecta</taxon>
        <taxon>Pterygota</taxon>
        <taxon>Neoptera</taxon>
        <taxon>Endopterygota</taxon>
        <taxon>Diptera</taxon>
        <taxon>Brachycera</taxon>
        <taxon>Muscomorpha</taxon>
        <taxon>Oestroidea</taxon>
        <taxon>Calliphoridae</taxon>
        <taxon>Luciliinae</taxon>
        <taxon>Lucilia</taxon>
    </lineage>
</organism>
<dbReference type="InterPro" id="IPR018378">
    <property type="entry name" value="C-type_lectin_CS"/>
</dbReference>
<sequence length="280" mass="32717">MLKTIALISIISFALLQAVSGDSKLYKANDGKEYLIETEAKYNWYQAWHECARKNLQLVAIETEEKNNAIIDVLKKVVGKPLNLWLGGNDEFSSGRDYNRPFYWLATGKQFSFTSWSPNNPDNDRKREHCVHFWEKKPYQWNDIDCTTQMGFICEENRYAETYNKEVTQKCDAFKHSSLSIAHEYDQVFKQQIMEINHKIQSSNQVADDWKVEMQQLQNTTLVAVQKVLDDQHFMVKQLTEKMLHQVHNMNVELEKSSSDISAKFSEKLSVKENEINKIC</sequence>
<evidence type="ECO:0000256" key="1">
    <source>
        <dbReference type="ARBA" id="ARBA00023157"/>
    </source>
</evidence>
<feature type="signal peptide" evidence="2">
    <location>
        <begin position="1"/>
        <end position="21"/>
    </location>
</feature>
<evidence type="ECO:0000313" key="4">
    <source>
        <dbReference type="EMBL" id="ADI87388.1"/>
    </source>
</evidence>
<dbReference type="InterPro" id="IPR016187">
    <property type="entry name" value="CTDL_fold"/>
</dbReference>
<dbReference type="PANTHER" id="PTHR22803">
    <property type="entry name" value="MANNOSE, PHOSPHOLIPASE, LECTIN RECEPTOR RELATED"/>
    <property type="match status" value="1"/>
</dbReference>
<dbReference type="GO" id="GO:0030246">
    <property type="term" value="F:carbohydrate binding"/>
    <property type="evidence" value="ECO:0007669"/>
    <property type="project" value="UniProtKB-KW"/>
</dbReference>
<reference evidence="4" key="1">
    <citation type="journal article" date="2010" name="J. Antimicrob. Chemother.">
        <title>A novel approach to the antimicrobial activity of maggot debridement therapy.</title>
        <authorList>
            <person name="Andersen A.S."/>
            <person name="Sandvang D."/>
            <person name="Schnorr K.M."/>
            <person name="Kruse T."/>
            <person name="Neve S."/>
            <person name="Joergensen B."/>
            <person name="Karlsmark T."/>
            <person name="Krogfelt K.A."/>
        </authorList>
    </citation>
    <scope>NUCLEOTIDE SEQUENCE</scope>
</reference>
<keyword evidence="1" id="KW-1015">Disulfide bond</keyword>
<feature type="domain" description="C-type lectin" evidence="3">
    <location>
        <begin position="29"/>
        <end position="155"/>
    </location>
</feature>
<dbReference type="CDD" id="cd00037">
    <property type="entry name" value="CLECT"/>
    <property type="match status" value="1"/>
</dbReference>
<name>D9J144_LUCSE</name>
<dbReference type="EMBL" id="HM243540">
    <property type="protein sequence ID" value="ADI87388.1"/>
    <property type="molecule type" value="mRNA"/>
</dbReference>
<dbReference type="InterPro" id="IPR016186">
    <property type="entry name" value="C-type_lectin-like/link_sf"/>
</dbReference>
<protein>
    <submittedName>
        <fullName evidence="4">Putative lectin alpha-subunit</fullName>
    </submittedName>
</protein>
<dbReference type="SUPFAM" id="SSF56436">
    <property type="entry name" value="C-type lectin-like"/>
    <property type="match status" value="1"/>
</dbReference>
<accession>D9J144</accession>
<evidence type="ECO:0000259" key="3">
    <source>
        <dbReference type="PROSITE" id="PS50041"/>
    </source>
</evidence>
<evidence type="ECO:0000256" key="2">
    <source>
        <dbReference type="SAM" id="SignalP"/>
    </source>
</evidence>
<dbReference type="Pfam" id="PF00059">
    <property type="entry name" value="Lectin_C"/>
    <property type="match status" value="1"/>
</dbReference>
<dbReference type="PROSITE" id="PS00615">
    <property type="entry name" value="C_TYPE_LECTIN_1"/>
    <property type="match status" value="1"/>
</dbReference>
<dbReference type="InterPro" id="IPR001304">
    <property type="entry name" value="C-type_lectin-like"/>
</dbReference>
<dbReference type="AlphaFoldDB" id="D9J144"/>
<proteinExistence type="evidence at transcript level"/>
<feature type="chain" id="PRO_5003125736" evidence="2">
    <location>
        <begin position="22"/>
        <end position="280"/>
    </location>
</feature>
<keyword evidence="4" id="KW-0430">Lectin</keyword>
<dbReference type="SMART" id="SM00034">
    <property type="entry name" value="CLECT"/>
    <property type="match status" value="1"/>
</dbReference>